<dbReference type="OrthoDB" id="551133at2759"/>
<dbReference type="InParanoid" id="A0A2K3DT95"/>
<protein>
    <submittedName>
        <fullName evidence="2">Uncharacterized protein</fullName>
    </submittedName>
</protein>
<feature type="compositionally biased region" description="Low complexity" evidence="1">
    <location>
        <begin position="104"/>
        <end position="142"/>
    </location>
</feature>
<feature type="region of interest" description="Disordered" evidence="1">
    <location>
        <begin position="229"/>
        <end position="260"/>
    </location>
</feature>
<feature type="region of interest" description="Disordered" evidence="1">
    <location>
        <begin position="337"/>
        <end position="382"/>
    </location>
</feature>
<dbReference type="EMBL" id="CM008965">
    <property type="protein sequence ID" value="PNW83754.1"/>
    <property type="molecule type" value="Genomic_DNA"/>
</dbReference>
<gene>
    <name evidence="2" type="ORF">CHLRE_04g214433v5</name>
</gene>
<dbReference type="AlphaFoldDB" id="A0A2K3DT95"/>
<accession>A0A2K3DT95</accession>
<sequence>MAAQSLWPLTGGVAGARTAACAMPAIPPPHLPCTAAARCPQTTSATGAGTSLAAAAAAAAVRHSAACGVSCSRSGSSSSSNRHCFATSDPHQHFYQHHRPRVPPASSSAADAAPTAAQDSSASSSPSSFSPSSSSPTSSSASLPPPGPAAGLYDLDGDPLLQLLFEHAGLRALDFAPALPHMAASTRYMQLDAANFAAWVSLMTDLRVQRPALVLASCPAFLLMRLTEEGEEQEQEEGSGSSSSSSSTTTDSGSGSGSGSGSSGGYSALLLAPGCGGGGPDYGAAVCRFVGHCRDVLLMREEAVWGLLARLPSLAWLHPGQVDAAIAGLAPVLKGAGRGHRLGPAQSQAPSSTASSSAPLPSTSPPPPAPPPAPASPSAHLTEEEELDAALYAFLARAPAVLCLSPQQLAGGMKAVAAAAAAVDEEEEGEAALGWGPRGPR</sequence>
<dbReference type="Proteomes" id="UP000006906">
    <property type="component" value="Chromosome 4"/>
</dbReference>
<feature type="compositionally biased region" description="Pro residues" evidence="1">
    <location>
        <begin position="362"/>
        <end position="375"/>
    </location>
</feature>
<evidence type="ECO:0000256" key="1">
    <source>
        <dbReference type="SAM" id="MobiDB-lite"/>
    </source>
</evidence>
<feature type="compositionally biased region" description="Low complexity" evidence="1">
    <location>
        <begin position="344"/>
        <end position="361"/>
    </location>
</feature>
<evidence type="ECO:0000313" key="2">
    <source>
        <dbReference type="EMBL" id="PNW83754.1"/>
    </source>
</evidence>
<dbReference type="GeneID" id="66053126"/>
<proteinExistence type="predicted"/>
<feature type="region of interest" description="Disordered" evidence="1">
    <location>
        <begin position="92"/>
        <end position="151"/>
    </location>
</feature>
<dbReference type="Gramene" id="PNW83754">
    <property type="protein sequence ID" value="PNW83754"/>
    <property type="gene ID" value="CHLRE_04g214433v5"/>
</dbReference>
<reference evidence="2 3" key="1">
    <citation type="journal article" date="2007" name="Science">
        <title>The Chlamydomonas genome reveals the evolution of key animal and plant functions.</title>
        <authorList>
            <person name="Merchant S.S."/>
            <person name="Prochnik S.E."/>
            <person name="Vallon O."/>
            <person name="Harris E.H."/>
            <person name="Karpowicz S.J."/>
            <person name="Witman G.B."/>
            <person name="Terry A."/>
            <person name="Salamov A."/>
            <person name="Fritz-Laylin L.K."/>
            <person name="Marechal-Drouard L."/>
            <person name="Marshall W.F."/>
            <person name="Qu L.H."/>
            <person name="Nelson D.R."/>
            <person name="Sanderfoot A.A."/>
            <person name="Spalding M.H."/>
            <person name="Kapitonov V.V."/>
            <person name="Ren Q."/>
            <person name="Ferris P."/>
            <person name="Lindquist E."/>
            <person name="Shapiro H."/>
            <person name="Lucas S.M."/>
            <person name="Grimwood J."/>
            <person name="Schmutz J."/>
            <person name="Cardol P."/>
            <person name="Cerutti H."/>
            <person name="Chanfreau G."/>
            <person name="Chen C.L."/>
            <person name="Cognat V."/>
            <person name="Croft M.T."/>
            <person name="Dent R."/>
            <person name="Dutcher S."/>
            <person name="Fernandez E."/>
            <person name="Fukuzawa H."/>
            <person name="Gonzalez-Ballester D."/>
            <person name="Gonzalez-Halphen D."/>
            <person name="Hallmann A."/>
            <person name="Hanikenne M."/>
            <person name="Hippler M."/>
            <person name="Inwood W."/>
            <person name="Jabbari K."/>
            <person name="Kalanon M."/>
            <person name="Kuras R."/>
            <person name="Lefebvre P.A."/>
            <person name="Lemaire S.D."/>
            <person name="Lobanov A.V."/>
            <person name="Lohr M."/>
            <person name="Manuell A."/>
            <person name="Meier I."/>
            <person name="Mets L."/>
            <person name="Mittag M."/>
            <person name="Mittelmeier T."/>
            <person name="Moroney J.V."/>
            <person name="Moseley J."/>
            <person name="Napoli C."/>
            <person name="Nedelcu A.M."/>
            <person name="Niyogi K."/>
            <person name="Novoselov S.V."/>
            <person name="Paulsen I.T."/>
            <person name="Pazour G."/>
            <person name="Purton S."/>
            <person name="Ral J.P."/>
            <person name="Riano-Pachon D.M."/>
            <person name="Riekhof W."/>
            <person name="Rymarquis L."/>
            <person name="Schroda M."/>
            <person name="Stern D."/>
            <person name="Umen J."/>
            <person name="Willows R."/>
            <person name="Wilson N."/>
            <person name="Zimmer S.L."/>
            <person name="Allmer J."/>
            <person name="Balk J."/>
            <person name="Bisova K."/>
            <person name="Chen C.J."/>
            <person name="Elias M."/>
            <person name="Gendler K."/>
            <person name="Hauser C."/>
            <person name="Lamb M.R."/>
            <person name="Ledford H."/>
            <person name="Long J.C."/>
            <person name="Minagawa J."/>
            <person name="Page M.D."/>
            <person name="Pan J."/>
            <person name="Pootakham W."/>
            <person name="Roje S."/>
            <person name="Rose A."/>
            <person name="Stahlberg E."/>
            <person name="Terauchi A.M."/>
            <person name="Yang P."/>
            <person name="Ball S."/>
            <person name="Bowler C."/>
            <person name="Dieckmann C.L."/>
            <person name="Gladyshev V.N."/>
            <person name="Green P."/>
            <person name="Jorgensen R."/>
            <person name="Mayfield S."/>
            <person name="Mueller-Roeber B."/>
            <person name="Rajamani S."/>
            <person name="Sayre R.T."/>
            <person name="Brokstein P."/>
            <person name="Dubchak I."/>
            <person name="Goodstein D."/>
            <person name="Hornick L."/>
            <person name="Huang Y.W."/>
            <person name="Jhaveri J."/>
            <person name="Luo Y."/>
            <person name="Martinez D."/>
            <person name="Ngau W.C."/>
            <person name="Otillar B."/>
            <person name="Poliakov A."/>
            <person name="Porter A."/>
            <person name="Szajkowski L."/>
            <person name="Werner G."/>
            <person name="Zhou K."/>
            <person name="Grigoriev I.V."/>
            <person name="Rokhsar D.S."/>
            <person name="Grossman A.R."/>
        </authorList>
    </citation>
    <scope>NUCLEOTIDE SEQUENCE [LARGE SCALE GENOMIC DNA]</scope>
    <source>
        <strain evidence="3">CC-503</strain>
    </source>
</reference>
<feature type="compositionally biased region" description="Low complexity" evidence="1">
    <location>
        <begin position="238"/>
        <end position="253"/>
    </location>
</feature>
<evidence type="ECO:0000313" key="3">
    <source>
        <dbReference type="Proteomes" id="UP000006906"/>
    </source>
</evidence>
<dbReference type="RefSeq" id="XP_042924956.1">
    <property type="nucleotide sequence ID" value="XM_043061658.1"/>
</dbReference>
<organism evidence="2 3">
    <name type="scientific">Chlamydomonas reinhardtii</name>
    <name type="common">Chlamydomonas smithii</name>
    <dbReference type="NCBI Taxonomy" id="3055"/>
    <lineage>
        <taxon>Eukaryota</taxon>
        <taxon>Viridiplantae</taxon>
        <taxon>Chlorophyta</taxon>
        <taxon>core chlorophytes</taxon>
        <taxon>Chlorophyceae</taxon>
        <taxon>CS clade</taxon>
        <taxon>Chlamydomonadales</taxon>
        <taxon>Chlamydomonadaceae</taxon>
        <taxon>Chlamydomonas</taxon>
    </lineage>
</organism>
<dbReference type="KEGG" id="cre:CHLRE_04g214433v5"/>
<name>A0A2K3DT95_CHLRE</name>
<keyword evidence="3" id="KW-1185">Reference proteome</keyword>